<feature type="coiled-coil region" evidence="4">
    <location>
        <begin position="557"/>
        <end position="669"/>
    </location>
</feature>
<feature type="coiled-coil region" evidence="4">
    <location>
        <begin position="452"/>
        <end position="513"/>
    </location>
</feature>
<dbReference type="PANTHER" id="PTHR32114">
    <property type="entry name" value="ABC TRANSPORTER ABCH.3"/>
    <property type="match status" value="1"/>
</dbReference>
<dbReference type="SUPFAM" id="SSF52540">
    <property type="entry name" value="P-loop containing nucleoside triphosphate hydrolases"/>
    <property type="match status" value="1"/>
</dbReference>
<keyword evidence="6" id="KW-0269">Exonuclease</keyword>
<dbReference type="Pfam" id="PF13476">
    <property type="entry name" value="AAA_23"/>
    <property type="match status" value="1"/>
</dbReference>
<evidence type="ECO:0000259" key="5">
    <source>
        <dbReference type="Pfam" id="PF13476"/>
    </source>
</evidence>
<evidence type="ECO:0000256" key="3">
    <source>
        <dbReference type="ARBA" id="ARBA00013368"/>
    </source>
</evidence>
<evidence type="ECO:0000313" key="7">
    <source>
        <dbReference type="Proteomes" id="UP000319746"/>
    </source>
</evidence>
<comment type="similarity">
    <text evidence="1">Belongs to the SMC family. SbcC subfamily.</text>
</comment>
<sequence>MRIHALTFQAIGPYATSQHLDFTQLDDVGLFLLDGPTGAGKSTILDIITFALYGKADDERKNTELHSTLADPGVPPTIQLDVTFGTRRFLIDRTLQHFASRRGAKDPSDVVTRQAAMSLVEIVAGEHRQLTTRVDEAQQILRGVIGLSREQFTSVVLLPQGEFARFLKASSSDRAEILKQLFNTHRFDEIGEYLAAEAKTLRGTVEADAQRRQTLRAGIIDTAQTYAAAEPDAATPNLEDLDDAELIAHVDGVMTELEAGAQRRVQQSHSVLKTARDELARLQQQQEHLREAQEYRRRRSVHDQQAPVVRQAKLDLEHHARAKAVVEAQQHCDAAQADLTDAVDTLQQRCDAAQQVPIIVAWAAGQDIFTVDASDTQPLIDGWKTVEAAAIRSLEQLTHHEKTHAAIQSGLQQLAERKTTQQTLTERIVQLQQQFDTVCAQLTTGRERAEQLSGVEKTLEVATRQLENAKTQQTAARNAYAAQATAEDAKRVRDETRADAEKALEDAQDLLRRRIDAAAGFLAEKLEPGKPCEVCGSTTHPQPAEAHDLAEISNDAVQESEQRATQARRAANAADETYQAKLQDLQALQTQAGGLSIGEADAAATAANQTVDDAQRQVTELTELGARIKDQDTQTEQLREDKATAQQQLTEITTQITSQTTELDQLQQNLTDALGDYDSVAAFRVAVEPAHRLVGQIVRAGDAVTTAVATHTTAQQRVNDALADSATKDHPAYEHAAQAREHLLDPATQSEYETLVRQWTTEGDRLAEKAGQTAVIAGLQLLQDDVAEPSQEVLDTAHEAQRAAEQALSEATREHGSIQATQNQCRSQQELLTKLSERAAEQLAIYEELVGLSDVVAGRGENAVSMPLRSFVLAGWLEQVAANASERLTGMTGGRYELKHAVGQGGRGHSGLNLEVIDHLNDTVRTPSTLSGGETFMASLALALGLADAVQAQAGGVAMDTLFIDEGFGSLDADTLEEVMGVLAALQDDGRLIGLVSHVESMKQQIPHRIQVQKSQAGSKVNIIGPNLA</sequence>
<dbReference type="InterPro" id="IPR038729">
    <property type="entry name" value="Rad50/SbcC_AAA"/>
</dbReference>
<keyword evidence="6" id="KW-0540">Nuclease</keyword>
<dbReference type="RefSeq" id="WP_141865433.1">
    <property type="nucleotide sequence ID" value="NZ_BAABAN010000006.1"/>
</dbReference>
<dbReference type="GO" id="GO:0004527">
    <property type="term" value="F:exonuclease activity"/>
    <property type="evidence" value="ECO:0007669"/>
    <property type="project" value="UniProtKB-KW"/>
</dbReference>
<dbReference type="EMBL" id="VFOU01000002">
    <property type="protein sequence ID" value="TQL72367.1"/>
    <property type="molecule type" value="Genomic_DNA"/>
</dbReference>
<comment type="caution">
    <text evidence="6">The sequence shown here is derived from an EMBL/GenBank/DDBJ whole genome shotgun (WGS) entry which is preliminary data.</text>
</comment>
<evidence type="ECO:0000256" key="1">
    <source>
        <dbReference type="ARBA" id="ARBA00006930"/>
    </source>
</evidence>
<organism evidence="6 7">
    <name type="scientific">Enteractinococcus coprophilus</name>
    <dbReference type="NCBI Taxonomy" id="1027633"/>
    <lineage>
        <taxon>Bacteria</taxon>
        <taxon>Bacillati</taxon>
        <taxon>Actinomycetota</taxon>
        <taxon>Actinomycetes</taxon>
        <taxon>Micrococcales</taxon>
        <taxon>Micrococcaceae</taxon>
    </lineage>
</organism>
<dbReference type="AlphaFoldDB" id="A0A543AIG1"/>
<accession>A0A543AIG1</accession>
<feature type="coiled-coil region" evidence="4">
    <location>
        <begin position="265"/>
        <end position="292"/>
    </location>
</feature>
<dbReference type="Pfam" id="PF13558">
    <property type="entry name" value="SbcC_Walker_B"/>
    <property type="match status" value="1"/>
</dbReference>
<keyword evidence="4" id="KW-0175">Coiled coil</keyword>
<evidence type="ECO:0000313" key="6">
    <source>
        <dbReference type="EMBL" id="TQL72367.1"/>
    </source>
</evidence>
<keyword evidence="7" id="KW-1185">Reference proteome</keyword>
<dbReference type="GO" id="GO:0006302">
    <property type="term" value="P:double-strand break repair"/>
    <property type="evidence" value="ECO:0007669"/>
    <property type="project" value="InterPro"/>
</dbReference>
<dbReference type="Gene3D" id="3.40.50.300">
    <property type="entry name" value="P-loop containing nucleotide triphosphate hydrolases"/>
    <property type="match status" value="2"/>
</dbReference>
<dbReference type="GO" id="GO:0016887">
    <property type="term" value="F:ATP hydrolysis activity"/>
    <property type="evidence" value="ECO:0007669"/>
    <property type="project" value="InterPro"/>
</dbReference>
<dbReference type="OrthoDB" id="9795626at2"/>
<keyword evidence="6" id="KW-0378">Hydrolase</keyword>
<reference evidence="6 7" key="1">
    <citation type="submission" date="2019-06" db="EMBL/GenBank/DDBJ databases">
        <title>Sequencing the genomes of 1000 actinobacteria strains.</title>
        <authorList>
            <person name="Klenk H.-P."/>
        </authorList>
    </citation>
    <scope>NUCLEOTIDE SEQUENCE [LARGE SCALE GENOMIC DNA]</scope>
    <source>
        <strain evidence="6 7">DSM 24083</strain>
    </source>
</reference>
<protein>
    <recommendedName>
        <fullName evidence="3">Nuclease SbcCD subunit C</fullName>
    </recommendedName>
</protein>
<feature type="domain" description="Rad50/SbcC-type AAA" evidence="5">
    <location>
        <begin position="6"/>
        <end position="185"/>
    </location>
</feature>
<name>A0A543AIG1_9MICC</name>
<dbReference type="PANTHER" id="PTHR32114:SF2">
    <property type="entry name" value="ABC TRANSPORTER ABCH.3"/>
    <property type="match status" value="1"/>
</dbReference>
<dbReference type="InterPro" id="IPR027417">
    <property type="entry name" value="P-loop_NTPase"/>
</dbReference>
<evidence type="ECO:0000256" key="2">
    <source>
        <dbReference type="ARBA" id="ARBA00011322"/>
    </source>
</evidence>
<dbReference type="Proteomes" id="UP000319746">
    <property type="component" value="Unassembled WGS sequence"/>
</dbReference>
<proteinExistence type="inferred from homology"/>
<comment type="subunit">
    <text evidence="2">Heterodimer of SbcC and SbcD.</text>
</comment>
<evidence type="ECO:0000256" key="4">
    <source>
        <dbReference type="SAM" id="Coils"/>
    </source>
</evidence>
<gene>
    <name evidence="6" type="ORF">FB556_1012</name>
</gene>
<feature type="coiled-coil region" evidence="4">
    <location>
        <begin position="794"/>
        <end position="838"/>
    </location>
</feature>